<dbReference type="EMBL" id="JBICBT010000480">
    <property type="protein sequence ID" value="KAL3112133.1"/>
    <property type="molecule type" value="Genomic_DNA"/>
</dbReference>
<accession>A0ABD2LA52</accession>
<evidence type="ECO:0000256" key="2">
    <source>
        <dbReference type="SAM" id="SignalP"/>
    </source>
</evidence>
<feature type="signal peptide" evidence="2">
    <location>
        <begin position="1"/>
        <end position="22"/>
    </location>
</feature>
<gene>
    <name evidence="3" type="ORF">niasHT_012102</name>
</gene>
<dbReference type="AlphaFoldDB" id="A0ABD2LA52"/>
<evidence type="ECO:0000256" key="1">
    <source>
        <dbReference type="SAM" id="MobiDB-lite"/>
    </source>
</evidence>
<sequence length="246" mass="26624">MLATPLFLFLINQLLLIGAVVGNDQPIAPTLIEKLRSFLNNMLDTVIQIEEANSRQLIVNNEQQQRFGINDIINAALTADQYQPAQQQQQQHIAQFGPSAPPLSDGAQFGSNAPPLSDGAQFGSSAPPLSDGAQFGSNAPPLSDGAQFGPSAPPLSDDAQFGPSAPPLSDDAQFGPSATPLTSNFSIIGCDVDMEKLEHICNTIQTFEVLKCLASEEKQKHYAKNLNKYLSTQTDDQLFERLEWIN</sequence>
<feature type="region of interest" description="Disordered" evidence="1">
    <location>
        <begin position="83"/>
        <end position="176"/>
    </location>
</feature>
<evidence type="ECO:0000313" key="3">
    <source>
        <dbReference type="EMBL" id="KAL3112133.1"/>
    </source>
</evidence>
<feature type="chain" id="PRO_5044842597" evidence="2">
    <location>
        <begin position="23"/>
        <end position="246"/>
    </location>
</feature>
<comment type="caution">
    <text evidence="3">The sequence shown here is derived from an EMBL/GenBank/DDBJ whole genome shotgun (WGS) entry which is preliminary data.</text>
</comment>
<feature type="compositionally biased region" description="Low complexity" evidence="1">
    <location>
        <begin position="83"/>
        <end position="95"/>
    </location>
</feature>
<keyword evidence="2" id="KW-0732">Signal</keyword>
<reference evidence="3 4" key="1">
    <citation type="submission" date="2024-10" db="EMBL/GenBank/DDBJ databases">
        <authorList>
            <person name="Kim D."/>
        </authorList>
    </citation>
    <scope>NUCLEOTIDE SEQUENCE [LARGE SCALE GENOMIC DNA]</scope>
    <source>
        <strain evidence="3">BH-2024</strain>
    </source>
</reference>
<dbReference type="Proteomes" id="UP001620626">
    <property type="component" value="Unassembled WGS sequence"/>
</dbReference>
<name>A0ABD2LA52_9BILA</name>
<keyword evidence="4" id="KW-1185">Reference proteome</keyword>
<proteinExistence type="predicted"/>
<organism evidence="3 4">
    <name type="scientific">Heterodera trifolii</name>
    <dbReference type="NCBI Taxonomy" id="157864"/>
    <lineage>
        <taxon>Eukaryota</taxon>
        <taxon>Metazoa</taxon>
        <taxon>Ecdysozoa</taxon>
        <taxon>Nematoda</taxon>
        <taxon>Chromadorea</taxon>
        <taxon>Rhabditida</taxon>
        <taxon>Tylenchina</taxon>
        <taxon>Tylenchomorpha</taxon>
        <taxon>Tylenchoidea</taxon>
        <taxon>Heteroderidae</taxon>
        <taxon>Heteroderinae</taxon>
        <taxon>Heterodera</taxon>
    </lineage>
</organism>
<evidence type="ECO:0000313" key="4">
    <source>
        <dbReference type="Proteomes" id="UP001620626"/>
    </source>
</evidence>
<protein>
    <submittedName>
        <fullName evidence="3">Uncharacterized protein</fullName>
    </submittedName>
</protein>